<sequence length="101" mass="11499">GSPALPKSKYTKKALKFLNTTFKERVVKTSMPSSMDEQGLVTENIDLENEEEAMSPSLLLDMSNQEEEDETEITNSDVKNYKEVQEKAQPQIKRKNTCVKD</sequence>
<name>A0A1B6MIJ4_9HEMI</name>
<dbReference type="AlphaFoldDB" id="A0A1B6MIJ4"/>
<protein>
    <submittedName>
        <fullName evidence="1">Uncharacterized protein</fullName>
    </submittedName>
</protein>
<evidence type="ECO:0000313" key="1">
    <source>
        <dbReference type="EMBL" id="JAT35733.1"/>
    </source>
</evidence>
<accession>A0A1B6MIJ4</accession>
<dbReference type="EMBL" id="GEBQ01004244">
    <property type="protein sequence ID" value="JAT35733.1"/>
    <property type="molecule type" value="Transcribed_RNA"/>
</dbReference>
<feature type="non-terminal residue" evidence="1">
    <location>
        <position position="101"/>
    </location>
</feature>
<proteinExistence type="predicted"/>
<organism evidence="1">
    <name type="scientific">Graphocephala atropunctata</name>
    <dbReference type="NCBI Taxonomy" id="36148"/>
    <lineage>
        <taxon>Eukaryota</taxon>
        <taxon>Metazoa</taxon>
        <taxon>Ecdysozoa</taxon>
        <taxon>Arthropoda</taxon>
        <taxon>Hexapoda</taxon>
        <taxon>Insecta</taxon>
        <taxon>Pterygota</taxon>
        <taxon>Neoptera</taxon>
        <taxon>Paraneoptera</taxon>
        <taxon>Hemiptera</taxon>
        <taxon>Auchenorrhyncha</taxon>
        <taxon>Membracoidea</taxon>
        <taxon>Cicadellidae</taxon>
        <taxon>Cicadellinae</taxon>
        <taxon>Cicadellini</taxon>
        <taxon>Graphocephala</taxon>
    </lineage>
</organism>
<reference evidence="1" key="1">
    <citation type="submission" date="2015-11" db="EMBL/GenBank/DDBJ databases">
        <title>De novo transcriptome assembly of four potential Pierce s Disease insect vectors from Arizona vineyards.</title>
        <authorList>
            <person name="Tassone E.E."/>
        </authorList>
    </citation>
    <scope>NUCLEOTIDE SEQUENCE</scope>
</reference>
<feature type="non-terminal residue" evidence="1">
    <location>
        <position position="1"/>
    </location>
</feature>
<gene>
    <name evidence="1" type="ORF">g.50441</name>
</gene>